<sequence>MQMKKIYEFGMAYSMSHNEDFFCSLGESVEIYSRQSGKLEHRFSDLNYPNHSKFLTQNQLIVKSCSGYYQLYDLNTWEKTKRISIPNCKEAQDDPFLITPDEKFLIGSIFSFPPKKLAAYDFSAQKWIDLNFIDIRISGRGILFYDSFLKKIIFVYSDESKIKEMVALIPYPFTGEYQFCTFYCSHGILSCDYCQQKLAINDFFSLTIIDVLTGDTIYSIPKPSLTSGAVSWSPTGRFLAFIESSHTIELYRTSNWNCISKFEEPGVQSIQFVDDDYHILVSKQRKSYYAEIIGNDGIF</sequence>
<organism evidence="1 2">
    <name type="scientific">Solibaculum intestinale</name>
    <dbReference type="NCBI Taxonomy" id="3133165"/>
    <lineage>
        <taxon>Bacteria</taxon>
        <taxon>Bacillati</taxon>
        <taxon>Bacillota</taxon>
        <taxon>Clostridia</taxon>
        <taxon>Eubacteriales</taxon>
        <taxon>Oscillospiraceae</taxon>
        <taxon>Solibaculum</taxon>
    </lineage>
</organism>
<evidence type="ECO:0000313" key="2">
    <source>
        <dbReference type="Proteomes" id="UP001489509"/>
    </source>
</evidence>
<protein>
    <recommendedName>
        <fullName evidence="3">WD40 repeat domain-containing protein</fullName>
    </recommendedName>
</protein>
<dbReference type="Gene3D" id="2.130.10.10">
    <property type="entry name" value="YVTN repeat-like/Quinoprotein amine dehydrogenase"/>
    <property type="match status" value="1"/>
</dbReference>
<evidence type="ECO:0008006" key="3">
    <source>
        <dbReference type="Google" id="ProtNLM"/>
    </source>
</evidence>
<dbReference type="InterPro" id="IPR036322">
    <property type="entry name" value="WD40_repeat_dom_sf"/>
</dbReference>
<dbReference type="RefSeq" id="WP_349219256.1">
    <property type="nucleotide sequence ID" value="NZ_JBBMFD010000009.1"/>
</dbReference>
<dbReference type="EMBL" id="JBBMFD010000009">
    <property type="protein sequence ID" value="MEQ2440594.1"/>
    <property type="molecule type" value="Genomic_DNA"/>
</dbReference>
<gene>
    <name evidence="1" type="ORF">WMO26_07125</name>
</gene>
<accession>A0ABV1E134</accession>
<dbReference type="InterPro" id="IPR015943">
    <property type="entry name" value="WD40/YVTN_repeat-like_dom_sf"/>
</dbReference>
<dbReference type="Proteomes" id="UP001489509">
    <property type="component" value="Unassembled WGS sequence"/>
</dbReference>
<reference evidence="1 2" key="1">
    <citation type="submission" date="2024-03" db="EMBL/GenBank/DDBJ databases">
        <title>Human intestinal bacterial collection.</title>
        <authorList>
            <person name="Pauvert C."/>
            <person name="Hitch T.C.A."/>
            <person name="Clavel T."/>
        </authorList>
    </citation>
    <scope>NUCLEOTIDE SEQUENCE [LARGE SCALE GENOMIC DNA]</scope>
    <source>
        <strain evidence="1 2">CLA-JM-H44</strain>
    </source>
</reference>
<comment type="caution">
    <text evidence="1">The sequence shown here is derived from an EMBL/GenBank/DDBJ whole genome shotgun (WGS) entry which is preliminary data.</text>
</comment>
<keyword evidence="2" id="KW-1185">Reference proteome</keyword>
<proteinExistence type="predicted"/>
<name>A0ABV1E134_9FIRM</name>
<dbReference type="SUPFAM" id="SSF50978">
    <property type="entry name" value="WD40 repeat-like"/>
    <property type="match status" value="1"/>
</dbReference>
<evidence type="ECO:0000313" key="1">
    <source>
        <dbReference type="EMBL" id="MEQ2440594.1"/>
    </source>
</evidence>